<proteinExistence type="predicted"/>
<dbReference type="InterPro" id="IPR027051">
    <property type="entry name" value="XdhC_Rossmann_dom"/>
</dbReference>
<dbReference type="KEGG" id="ssm:Spirs_1148"/>
<evidence type="ECO:0000259" key="1">
    <source>
        <dbReference type="Pfam" id="PF02625"/>
    </source>
</evidence>
<feature type="domain" description="XdhC Rossmann" evidence="2">
    <location>
        <begin position="107"/>
        <end position="250"/>
    </location>
</feature>
<gene>
    <name evidence="3" type="ordered locus">Spirs_1148</name>
</gene>
<dbReference type="SUPFAM" id="SSF51735">
    <property type="entry name" value="NAD(P)-binding Rossmann-fold domains"/>
    <property type="match status" value="1"/>
</dbReference>
<dbReference type="Gene3D" id="3.40.50.720">
    <property type="entry name" value="NAD(P)-binding Rossmann-like Domain"/>
    <property type="match status" value="1"/>
</dbReference>
<keyword evidence="4" id="KW-1185">Reference proteome</keyword>
<dbReference type="HOGENOM" id="CLU_041115_4_1_12"/>
<organism evidence="3 4">
    <name type="scientific">Sediminispirochaeta smaragdinae (strain DSM 11293 / JCM 15392 / SEBR 4228)</name>
    <name type="common">Spirochaeta smaragdinae</name>
    <dbReference type="NCBI Taxonomy" id="573413"/>
    <lineage>
        <taxon>Bacteria</taxon>
        <taxon>Pseudomonadati</taxon>
        <taxon>Spirochaetota</taxon>
        <taxon>Spirochaetia</taxon>
        <taxon>Spirochaetales</taxon>
        <taxon>Spirochaetaceae</taxon>
        <taxon>Sediminispirochaeta</taxon>
    </lineage>
</organism>
<evidence type="ECO:0000313" key="4">
    <source>
        <dbReference type="Proteomes" id="UP000002318"/>
    </source>
</evidence>
<reference evidence="3 4" key="1">
    <citation type="journal article" date="2010" name="Stand. Genomic Sci.">
        <title>Complete genome sequence of Spirochaeta smaragdinae type strain (SEBR 4228).</title>
        <authorList>
            <person name="Mavromatis K."/>
            <person name="Yasawong M."/>
            <person name="Chertkov O."/>
            <person name="Lapidus A."/>
            <person name="Lucas S."/>
            <person name="Nolan M."/>
            <person name="Del Rio T.G."/>
            <person name="Tice H."/>
            <person name="Cheng J.F."/>
            <person name="Pitluck S."/>
            <person name="Liolios K."/>
            <person name="Ivanova N."/>
            <person name="Tapia R."/>
            <person name="Han C."/>
            <person name="Bruce D."/>
            <person name="Goodwin L."/>
            <person name="Pati A."/>
            <person name="Chen A."/>
            <person name="Palaniappan K."/>
            <person name="Land M."/>
            <person name="Hauser L."/>
            <person name="Chang Y.J."/>
            <person name="Jeffries C.D."/>
            <person name="Detter J.C."/>
            <person name="Rohde M."/>
            <person name="Brambilla E."/>
            <person name="Spring S."/>
            <person name="Goker M."/>
            <person name="Sikorski J."/>
            <person name="Woyke T."/>
            <person name="Bristow J."/>
            <person name="Eisen J.A."/>
            <person name="Markowitz V."/>
            <person name="Hugenholtz P."/>
            <person name="Klenk H.P."/>
            <person name="Kyrpides N.C."/>
        </authorList>
    </citation>
    <scope>NUCLEOTIDE SEQUENCE [LARGE SCALE GENOMIC DNA]</scope>
    <source>
        <strain evidence="4">DSM 11293 / JCM 15392 / SEBR 4228</strain>
    </source>
</reference>
<dbReference type="PANTHER" id="PTHR30388:SF6">
    <property type="entry name" value="XANTHINE DEHYDROGENASE SUBUNIT A-RELATED"/>
    <property type="match status" value="1"/>
</dbReference>
<dbReference type="Proteomes" id="UP000002318">
    <property type="component" value="Chromosome"/>
</dbReference>
<name>E1R129_SEDSS</name>
<dbReference type="Pfam" id="PF13478">
    <property type="entry name" value="XdhC_C"/>
    <property type="match status" value="1"/>
</dbReference>
<dbReference type="AlphaFoldDB" id="E1R129"/>
<dbReference type="eggNOG" id="COG1975">
    <property type="taxonomic scope" value="Bacteria"/>
</dbReference>
<accession>E1R129</accession>
<dbReference type="PANTHER" id="PTHR30388">
    <property type="entry name" value="ALDEHYDE OXIDOREDUCTASE MOLYBDENUM COFACTOR ASSEMBLY PROTEIN"/>
    <property type="match status" value="1"/>
</dbReference>
<evidence type="ECO:0000259" key="2">
    <source>
        <dbReference type="Pfam" id="PF13478"/>
    </source>
</evidence>
<dbReference type="STRING" id="573413.Spirs_1148"/>
<dbReference type="EMBL" id="CP002116">
    <property type="protein sequence ID" value="ADK80278.1"/>
    <property type="molecule type" value="Genomic_DNA"/>
</dbReference>
<evidence type="ECO:0000313" key="3">
    <source>
        <dbReference type="EMBL" id="ADK80278.1"/>
    </source>
</evidence>
<dbReference type="InterPro" id="IPR003777">
    <property type="entry name" value="XdhC_CoxI"/>
</dbReference>
<dbReference type="Pfam" id="PF02625">
    <property type="entry name" value="XdhC_CoxI"/>
    <property type="match status" value="1"/>
</dbReference>
<dbReference type="RefSeq" id="WP_013253742.1">
    <property type="nucleotide sequence ID" value="NC_014364.1"/>
</dbReference>
<dbReference type="InterPro" id="IPR036291">
    <property type="entry name" value="NAD(P)-bd_dom_sf"/>
</dbReference>
<dbReference type="OrthoDB" id="9773039at2"/>
<feature type="domain" description="XdhC- CoxI" evidence="1">
    <location>
        <begin position="13"/>
        <end position="74"/>
    </location>
</feature>
<protein>
    <submittedName>
        <fullName evidence="3">Xanthine dehydrogenase accessory protein XdhC</fullName>
    </submittedName>
</protein>
<sequence>MDNLILTAAEFAKSEESIAFVTIVEVIGSVPQIPGAKMLVVDKGDRHLTFGTIGGGALEHIALEEALEAIREGEVRYYKKDLGKDLNMACGGKVTYLIEPLQKRKQLVICGAGHIGKAIYSMTRELDFRTVLIDSMEEYANEERFPGVESIITSFDEKVIEDALSLDDHSYIVIVSRDHTTDFRLARYFLKKEWKYLGLIASGTKAAKLRKELKQEGYEEEKISRMVSPIGIPIGGSSPGEIAVGIVAQLVEVMNHGK</sequence>
<dbReference type="InterPro" id="IPR052698">
    <property type="entry name" value="MoCofactor_Util/Proc"/>
</dbReference>